<name>A0AAJ7TJY3_PETMA</name>
<dbReference type="InterPro" id="IPR049039">
    <property type="entry name" value="RMD1-3_a_helical_rpt"/>
</dbReference>
<evidence type="ECO:0000313" key="2">
    <source>
        <dbReference type="RefSeq" id="XP_032818774.1"/>
    </source>
</evidence>
<dbReference type="AlphaFoldDB" id="A0AAJ7TJY3"/>
<evidence type="ECO:0000313" key="1">
    <source>
        <dbReference type="Proteomes" id="UP001318040"/>
    </source>
</evidence>
<dbReference type="GO" id="GO:0008017">
    <property type="term" value="F:microtubule binding"/>
    <property type="evidence" value="ECO:0007669"/>
    <property type="project" value="TreeGrafter"/>
</dbReference>
<keyword evidence="1" id="KW-1185">Reference proteome</keyword>
<evidence type="ECO:0000313" key="3">
    <source>
        <dbReference type="RefSeq" id="XP_032818775.1"/>
    </source>
</evidence>
<dbReference type="PANTHER" id="PTHR16056:SF37">
    <property type="entry name" value="REGULATOR OF MICROTUBULE DYNAMICS PROTEIN 3-LIKE ISOFORM X1"/>
    <property type="match status" value="1"/>
</dbReference>
<sequence length="258" mass="29858">MILLEEEEEVCFDEEFEELVQRADRLHAAGPGSWNEALNALICGQNKFARRGAFWWRMARAFGDMCEITEDKSERLIHALTGKESAEKGLKWRSCIRECRKWFAIICLDYLWELQTTQHQMRNSFSVKRHLEQTLATNPSDPEMLHLLGRWGFAMANLTWIERRVCNSIFKDYPTSSVNEALQYFLKAEELQPNFSKANQVFIVKCCASLGLQEELQRWTASAQKLPALTAQDRRVQQDLERLISVSSRSGDSTLLMS</sequence>
<dbReference type="GO" id="GO:0005739">
    <property type="term" value="C:mitochondrion"/>
    <property type="evidence" value="ECO:0007669"/>
    <property type="project" value="TreeGrafter"/>
</dbReference>
<organism evidence="1 2">
    <name type="scientific">Petromyzon marinus</name>
    <name type="common">Sea lamprey</name>
    <dbReference type="NCBI Taxonomy" id="7757"/>
    <lineage>
        <taxon>Eukaryota</taxon>
        <taxon>Metazoa</taxon>
        <taxon>Chordata</taxon>
        <taxon>Craniata</taxon>
        <taxon>Vertebrata</taxon>
        <taxon>Cyclostomata</taxon>
        <taxon>Hyperoartia</taxon>
        <taxon>Petromyzontiformes</taxon>
        <taxon>Petromyzontidae</taxon>
        <taxon>Petromyzon</taxon>
    </lineage>
</organism>
<dbReference type="GO" id="GO:0097431">
    <property type="term" value="C:mitotic spindle pole"/>
    <property type="evidence" value="ECO:0007669"/>
    <property type="project" value="TreeGrafter"/>
</dbReference>
<dbReference type="Pfam" id="PF21033">
    <property type="entry name" value="RMD1-3"/>
    <property type="match status" value="1"/>
</dbReference>
<dbReference type="RefSeq" id="XP_032818774.1">
    <property type="nucleotide sequence ID" value="XM_032962883.1"/>
</dbReference>
<proteinExistence type="predicted"/>
<reference evidence="2 3" key="1">
    <citation type="submission" date="2025-04" db="UniProtKB">
        <authorList>
            <consortium name="RefSeq"/>
        </authorList>
    </citation>
    <scope>IDENTIFICATION</scope>
    <source>
        <tissue evidence="2 3">Sperm</tissue>
    </source>
</reference>
<dbReference type="RefSeq" id="XP_032818775.1">
    <property type="nucleotide sequence ID" value="XM_032962884.1"/>
</dbReference>
<dbReference type="GO" id="GO:0005876">
    <property type="term" value="C:spindle microtubule"/>
    <property type="evidence" value="ECO:0007669"/>
    <property type="project" value="TreeGrafter"/>
</dbReference>
<dbReference type="PANTHER" id="PTHR16056">
    <property type="entry name" value="REGULATOR OF MICROTUBULE DYNAMICS PROTEIN"/>
    <property type="match status" value="1"/>
</dbReference>
<accession>A0AAJ7TJY3</accession>
<gene>
    <name evidence="2 3" type="primary">LOC116947308</name>
</gene>
<dbReference type="Proteomes" id="UP001318040">
    <property type="component" value="Chromosome 29"/>
</dbReference>
<protein>
    <submittedName>
        <fullName evidence="2 3">Regulator of microtubule dynamics protein 3-like</fullName>
    </submittedName>
</protein>
<dbReference type="KEGG" id="pmrn:116947308"/>